<evidence type="ECO:0000256" key="1">
    <source>
        <dbReference type="SAM" id="MobiDB-lite"/>
    </source>
</evidence>
<reference evidence="2" key="1">
    <citation type="submission" date="2020-10" db="EMBL/GenBank/DDBJ databases">
        <authorList>
            <person name="Han B."/>
            <person name="Lu T."/>
            <person name="Zhao Q."/>
            <person name="Huang X."/>
            <person name="Zhao Y."/>
        </authorList>
    </citation>
    <scope>NUCLEOTIDE SEQUENCE</scope>
</reference>
<comment type="caution">
    <text evidence="2">The sequence shown here is derived from an EMBL/GenBank/DDBJ whole genome shotgun (WGS) entry which is preliminary data.</text>
</comment>
<keyword evidence="3" id="KW-1185">Reference proteome</keyword>
<feature type="region of interest" description="Disordered" evidence="1">
    <location>
        <begin position="1"/>
        <end position="45"/>
    </location>
</feature>
<proteinExistence type="predicted"/>
<dbReference type="EMBL" id="CAJGYO010000009">
    <property type="protein sequence ID" value="CAD6253173.1"/>
    <property type="molecule type" value="Genomic_DNA"/>
</dbReference>
<accession>A0A811PYN2</accession>
<gene>
    <name evidence="2" type="ORF">NCGR_LOCUS36809</name>
</gene>
<dbReference type="AlphaFoldDB" id="A0A811PYN2"/>
<evidence type="ECO:0000313" key="3">
    <source>
        <dbReference type="Proteomes" id="UP000604825"/>
    </source>
</evidence>
<organism evidence="2 3">
    <name type="scientific">Miscanthus lutarioriparius</name>
    <dbReference type="NCBI Taxonomy" id="422564"/>
    <lineage>
        <taxon>Eukaryota</taxon>
        <taxon>Viridiplantae</taxon>
        <taxon>Streptophyta</taxon>
        <taxon>Embryophyta</taxon>
        <taxon>Tracheophyta</taxon>
        <taxon>Spermatophyta</taxon>
        <taxon>Magnoliopsida</taxon>
        <taxon>Liliopsida</taxon>
        <taxon>Poales</taxon>
        <taxon>Poaceae</taxon>
        <taxon>PACMAD clade</taxon>
        <taxon>Panicoideae</taxon>
        <taxon>Andropogonodae</taxon>
        <taxon>Andropogoneae</taxon>
        <taxon>Saccharinae</taxon>
        <taxon>Miscanthus</taxon>
    </lineage>
</organism>
<sequence>MEKGKGLARRWAVELPDASSSSPTVPDPPGFTRSAPDAATPTPPRSSFSLVWLCIPQFTCLLWLAGRRRGCAPAQGLRDCMEGAESLGSRAGTNGRLKRTR</sequence>
<dbReference type="Proteomes" id="UP000604825">
    <property type="component" value="Unassembled WGS sequence"/>
</dbReference>
<protein>
    <submittedName>
        <fullName evidence="2">Uncharacterized protein</fullName>
    </submittedName>
</protein>
<name>A0A811PYN2_9POAL</name>
<evidence type="ECO:0000313" key="2">
    <source>
        <dbReference type="EMBL" id="CAD6253173.1"/>
    </source>
</evidence>